<feature type="region of interest" description="Disordered" evidence="1">
    <location>
        <begin position="118"/>
        <end position="138"/>
    </location>
</feature>
<dbReference type="Proteomes" id="UP000279833">
    <property type="component" value="Unassembled WGS sequence"/>
</dbReference>
<organism evidence="4">
    <name type="scientific">Schistosoma curassoni</name>
    <dbReference type="NCBI Taxonomy" id="6186"/>
    <lineage>
        <taxon>Eukaryota</taxon>
        <taxon>Metazoa</taxon>
        <taxon>Spiralia</taxon>
        <taxon>Lophotrochozoa</taxon>
        <taxon>Platyhelminthes</taxon>
        <taxon>Trematoda</taxon>
        <taxon>Digenea</taxon>
        <taxon>Strigeidida</taxon>
        <taxon>Schistosomatoidea</taxon>
        <taxon>Schistosomatidae</taxon>
        <taxon>Schistosoma</taxon>
    </lineage>
</organism>
<reference evidence="4" key="1">
    <citation type="submission" date="2016-06" db="UniProtKB">
        <authorList>
            <consortium name="WormBaseParasite"/>
        </authorList>
    </citation>
    <scope>IDENTIFICATION</scope>
</reference>
<sequence>MKLKLNKRCRAGETVVQWFNTASLQHTNKIKEFRMTLNNRFQVLQNLIKEEEISIDNNWKGTEDATTLTYHTVTGGDNKHYHKEGISIETLDKIQERKKKAAINNSRKRTDKFKAQTDYKETNRQMRRNIGADKQTYI</sequence>
<name>A0A183K0G4_9TREM</name>
<dbReference type="WBParaSite" id="SCUD_0000847501-mRNA-1">
    <property type="protein sequence ID" value="SCUD_0000847501-mRNA-1"/>
    <property type="gene ID" value="SCUD_0000847501"/>
</dbReference>
<dbReference type="AlphaFoldDB" id="A0A183K0G4"/>
<evidence type="ECO:0000313" key="3">
    <source>
        <dbReference type="Proteomes" id="UP000279833"/>
    </source>
</evidence>
<protein>
    <submittedName>
        <fullName evidence="4">Craniofacial development protein 2-like</fullName>
    </submittedName>
</protein>
<reference evidence="2 3" key="2">
    <citation type="submission" date="2018-11" db="EMBL/GenBank/DDBJ databases">
        <authorList>
            <consortium name="Pathogen Informatics"/>
        </authorList>
    </citation>
    <scope>NUCLEOTIDE SEQUENCE [LARGE SCALE GENOMIC DNA]</scope>
    <source>
        <strain evidence="2">Dakar</strain>
        <strain evidence="3">Dakar, Senegal</strain>
    </source>
</reference>
<evidence type="ECO:0000256" key="1">
    <source>
        <dbReference type="SAM" id="MobiDB-lite"/>
    </source>
</evidence>
<evidence type="ECO:0000313" key="2">
    <source>
        <dbReference type="EMBL" id="VDP30903.1"/>
    </source>
</evidence>
<proteinExistence type="predicted"/>
<evidence type="ECO:0000313" key="4">
    <source>
        <dbReference type="WBParaSite" id="SCUD_0000847501-mRNA-1"/>
    </source>
</evidence>
<accession>A0A183K0G4</accession>
<gene>
    <name evidence="2" type="ORF">SCUD_LOCUS8475</name>
</gene>
<keyword evidence="3" id="KW-1185">Reference proteome</keyword>
<dbReference type="EMBL" id="UZAK01032760">
    <property type="protein sequence ID" value="VDP30903.1"/>
    <property type="molecule type" value="Genomic_DNA"/>
</dbReference>